<dbReference type="GO" id="GO:0031145">
    <property type="term" value="P:anaphase-promoting complex-dependent catabolic process"/>
    <property type="evidence" value="ECO:0007669"/>
    <property type="project" value="InterPro"/>
</dbReference>
<feature type="region of interest" description="Disordered" evidence="2">
    <location>
        <begin position="21"/>
        <end position="59"/>
    </location>
</feature>
<accession>A0A060T549</accession>
<evidence type="ECO:0000256" key="2">
    <source>
        <dbReference type="SAM" id="MobiDB-lite"/>
    </source>
</evidence>
<evidence type="ECO:0000256" key="1">
    <source>
        <dbReference type="ARBA" id="ARBA00022786"/>
    </source>
</evidence>
<evidence type="ECO:0000313" key="3">
    <source>
        <dbReference type="EMBL" id="CDP34027.1"/>
    </source>
</evidence>
<dbReference type="EMBL" id="HG937693">
    <property type="protein sequence ID" value="CDP34027.1"/>
    <property type="molecule type" value="Genomic_DNA"/>
</dbReference>
<organism evidence="3">
    <name type="scientific">Blastobotrys adeninivorans</name>
    <name type="common">Yeast</name>
    <name type="synonym">Arxula adeninivorans</name>
    <dbReference type="NCBI Taxonomy" id="409370"/>
    <lineage>
        <taxon>Eukaryota</taxon>
        <taxon>Fungi</taxon>
        <taxon>Dikarya</taxon>
        <taxon>Ascomycota</taxon>
        <taxon>Saccharomycotina</taxon>
        <taxon>Dipodascomycetes</taxon>
        <taxon>Dipodascales</taxon>
        <taxon>Trichomonascaceae</taxon>
        <taxon>Blastobotrys</taxon>
    </lineage>
</organism>
<reference evidence="3" key="1">
    <citation type="submission" date="2014-02" db="EMBL/GenBank/DDBJ databases">
        <authorList>
            <person name="Genoscope - CEA"/>
        </authorList>
    </citation>
    <scope>NUCLEOTIDE SEQUENCE</scope>
    <source>
        <strain evidence="3">LS3</strain>
    </source>
</reference>
<dbReference type="AlphaFoldDB" id="A0A060T549"/>
<dbReference type="GO" id="GO:0005680">
    <property type="term" value="C:anaphase-promoting complex"/>
    <property type="evidence" value="ECO:0007669"/>
    <property type="project" value="InterPro"/>
</dbReference>
<sequence length="59" mass="6860">MLRRPPTTIRLTTEDILAYDDRNLKKQSANQNMPPDTQSPLQRTNQPKPTRDQRIGVSR</sequence>
<proteinExistence type="predicted"/>
<keyword evidence="1" id="KW-0833">Ubl conjugation pathway</keyword>
<feature type="compositionally biased region" description="Basic and acidic residues" evidence="2">
    <location>
        <begin position="49"/>
        <end position="59"/>
    </location>
</feature>
<feature type="compositionally biased region" description="Polar residues" evidence="2">
    <location>
        <begin position="26"/>
        <end position="48"/>
    </location>
</feature>
<gene>
    <name evidence="3" type="ORF">GNLVRS02_ARAD1C03036g</name>
</gene>
<dbReference type="Pfam" id="PF10471">
    <property type="entry name" value="ANAPC_CDC26"/>
    <property type="match status" value="1"/>
</dbReference>
<reference evidence="3" key="2">
    <citation type="submission" date="2014-06" db="EMBL/GenBank/DDBJ databases">
        <title>The complete genome of Blastobotrys (Arxula) adeninivorans LS3 - a yeast of biotechnological interest.</title>
        <authorList>
            <person name="Kunze G."/>
            <person name="Gaillardin C."/>
            <person name="Czernicka M."/>
            <person name="Durrens P."/>
            <person name="Martin T."/>
            <person name="Boer E."/>
            <person name="Gabaldon T."/>
            <person name="Cruz J."/>
            <person name="Talla E."/>
            <person name="Marck C."/>
            <person name="Goffeau A."/>
            <person name="Barbe V."/>
            <person name="Baret P."/>
            <person name="Baronian K."/>
            <person name="Beier S."/>
            <person name="Bleykasten C."/>
            <person name="Bode R."/>
            <person name="Casaregola S."/>
            <person name="Despons L."/>
            <person name="Fairhead C."/>
            <person name="Giersberg M."/>
            <person name="Gierski P."/>
            <person name="Hahnel U."/>
            <person name="Hartmann A."/>
            <person name="Jankowska D."/>
            <person name="Jubin C."/>
            <person name="Jung P."/>
            <person name="Lafontaine I."/>
            <person name="Leh-Louis V."/>
            <person name="Lemaire M."/>
            <person name="Marcet-Houben M."/>
            <person name="Mascher M."/>
            <person name="Morel G."/>
            <person name="Richard G.-F."/>
            <person name="Riechen J."/>
            <person name="Sacerdot C."/>
            <person name="Sarkar A."/>
            <person name="Savel G."/>
            <person name="Schacherer J."/>
            <person name="Sherman D."/>
            <person name="Straub M.-L."/>
            <person name="Stein N."/>
            <person name="Thierry A."/>
            <person name="Trautwein-Schult A."/>
            <person name="Westhof E."/>
            <person name="Worch S."/>
            <person name="Dujon B."/>
            <person name="Souciet J.-L."/>
            <person name="Wincker P."/>
            <person name="Scholz U."/>
            <person name="Neuveglise N."/>
        </authorList>
    </citation>
    <scope>NUCLEOTIDE SEQUENCE</scope>
    <source>
        <strain evidence="3">LS3</strain>
    </source>
</reference>
<protein>
    <submittedName>
        <fullName evidence="3">ARAD1C03036p</fullName>
    </submittedName>
</protein>
<dbReference type="InterPro" id="IPR018860">
    <property type="entry name" value="APC_suCDC26"/>
</dbReference>
<name>A0A060T549_BLAAD</name>